<dbReference type="SUPFAM" id="SSF53649">
    <property type="entry name" value="Alkaline phosphatase-like"/>
    <property type="match status" value="1"/>
</dbReference>
<dbReference type="InterPro" id="IPR006124">
    <property type="entry name" value="Metalloenzyme"/>
</dbReference>
<evidence type="ECO:0000256" key="4">
    <source>
        <dbReference type="ARBA" id="ARBA00005524"/>
    </source>
</evidence>
<organism evidence="8 9">
    <name type="scientific">Corchorus capsularis</name>
    <name type="common">Jute</name>
    <dbReference type="NCBI Taxonomy" id="210143"/>
    <lineage>
        <taxon>Eukaryota</taxon>
        <taxon>Viridiplantae</taxon>
        <taxon>Streptophyta</taxon>
        <taxon>Embryophyta</taxon>
        <taxon>Tracheophyta</taxon>
        <taxon>Spermatophyta</taxon>
        <taxon>Magnoliopsida</taxon>
        <taxon>eudicotyledons</taxon>
        <taxon>Gunneridae</taxon>
        <taxon>Pentapetalae</taxon>
        <taxon>rosids</taxon>
        <taxon>malvids</taxon>
        <taxon>Malvales</taxon>
        <taxon>Malvaceae</taxon>
        <taxon>Grewioideae</taxon>
        <taxon>Apeibeae</taxon>
        <taxon>Corchorus</taxon>
    </lineage>
</organism>
<comment type="similarity">
    <text evidence="4">Belongs to the BPG-independent phosphoglycerate mutase family. A-PGAM subfamily.</text>
</comment>
<evidence type="ECO:0000256" key="6">
    <source>
        <dbReference type="SAM" id="MobiDB-lite"/>
    </source>
</evidence>
<reference evidence="8 9" key="1">
    <citation type="submission" date="2013-09" db="EMBL/GenBank/DDBJ databases">
        <title>Corchorus capsularis genome sequencing.</title>
        <authorList>
            <person name="Alam M."/>
            <person name="Haque M.S."/>
            <person name="Islam M.S."/>
            <person name="Emdad E.M."/>
            <person name="Islam M.M."/>
            <person name="Ahmed B."/>
            <person name="Halim A."/>
            <person name="Hossen Q.M.M."/>
            <person name="Hossain M.Z."/>
            <person name="Ahmed R."/>
            <person name="Khan M.M."/>
            <person name="Islam R."/>
            <person name="Rashid M.M."/>
            <person name="Khan S.A."/>
            <person name="Rahman M.S."/>
            <person name="Alam M."/>
        </authorList>
    </citation>
    <scope>NUCLEOTIDE SEQUENCE [LARGE SCALE GENOMIC DNA]</scope>
    <source>
        <strain evidence="9">cv. CVL-1</strain>
        <tissue evidence="8">Whole seedling</tissue>
    </source>
</reference>
<dbReference type="InterPro" id="IPR017850">
    <property type="entry name" value="Alkaline_phosphatase_core_sf"/>
</dbReference>
<gene>
    <name evidence="8" type="ORF">CCACVL1_16494</name>
</gene>
<dbReference type="InterPro" id="IPR001357">
    <property type="entry name" value="BRCT_dom"/>
</dbReference>
<dbReference type="GO" id="GO:0046872">
    <property type="term" value="F:metal ion binding"/>
    <property type="evidence" value="ECO:0007669"/>
    <property type="project" value="InterPro"/>
</dbReference>
<dbReference type="GO" id="GO:0006096">
    <property type="term" value="P:glycolytic process"/>
    <property type="evidence" value="ECO:0007669"/>
    <property type="project" value="UniProtKB-KW"/>
</dbReference>
<dbReference type="STRING" id="210143.A0A1R3HWK0"/>
<dbReference type="Pfam" id="PF06880">
    <property type="entry name" value="DUF1262"/>
    <property type="match status" value="1"/>
</dbReference>
<dbReference type="Pfam" id="PF01676">
    <property type="entry name" value="Metalloenzyme"/>
    <property type="match status" value="2"/>
</dbReference>
<dbReference type="OrthoDB" id="113620at2759"/>
<dbReference type="InterPro" id="IPR004456">
    <property type="entry name" value="Pglycerate_mutase_ApgM"/>
</dbReference>
<evidence type="ECO:0000313" key="9">
    <source>
        <dbReference type="Proteomes" id="UP000188268"/>
    </source>
</evidence>
<protein>
    <recommendedName>
        <fullName evidence="7">BRCT domain-containing protein</fullName>
    </recommendedName>
</protein>
<dbReference type="Pfam" id="PF12738">
    <property type="entry name" value="PTCB-BRCT"/>
    <property type="match status" value="1"/>
</dbReference>
<dbReference type="PANTHER" id="PTHR31209:SF0">
    <property type="entry name" value="METALLOENZYME DOMAIN-CONTAINING PROTEIN"/>
    <property type="match status" value="1"/>
</dbReference>
<dbReference type="Gene3D" id="3.40.720.10">
    <property type="entry name" value="Alkaline Phosphatase, subunit A"/>
    <property type="match status" value="1"/>
</dbReference>
<evidence type="ECO:0000256" key="5">
    <source>
        <dbReference type="ARBA" id="ARBA00023152"/>
    </source>
</evidence>
<feature type="region of interest" description="Disordered" evidence="6">
    <location>
        <begin position="1016"/>
        <end position="1040"/>
    </location>
</feature>
<feature type="domain" description="BRCT" evidence="7">
    <location>
        <begin position="858"/>
        <end position="941"/>
    </location>
</feature>
<evidence type="ECO:0000259" key="7">
    <source>
        <dbReference type="PROSITE" id="PS50172"/>
    </source>
</evidence>
<sequence>MGSPQQPKKRVAFVLIDGLGDVSIPRFGYKTPLQAANVPNLDAIASAGVNGLMDPVEVGLGCGSDTAHLSLLGYDPRVYYRGRGAFESMGAGLAMSPGDIAFKSNFATYDEKTGIVTSRRADRHFEEEGPILCAALDRMKLPSFPEYEVRVRYATEHRCGVVVKGPRLSGNISGTDPLKDNRLLLEAKALDDTDEARHTAAVVNELSREISKILVSHPLNAKRLAEGKNVANIVLLRGCGIRIEVPPFEKKHGLWPCMVAPTKIIAGLGLSLDIDILEAPGATGDYRTLLTSKATAIAKALSAPLQSCPSVFVPGEDEHKPGRSDGYDFGFLHIKAIDDAGHDKASVFKVKGLEAVDQAIGQLAKLLWQAESTGNFQYFLCITGDHSTPVEYGDHSFEPVPFTMCRLKDFVGAVGGESILLETSLDPFPLPTVKAGEDLNADIGLEKGGKFKQVQAFCGDSVFEFNDIAAARGCLGRFPGGEMMGIIKRKSPNALEDEPPAEGPYSGYLVITDEDAEEQDTFCFGACKRKAVEKLPFPQDKMLNVVHSSDVEETMVTRVWFIPVLDQPLSSNRYYVIRAKGRNKGLACTSSRELDTKLCCFFNDVISDEKPKPFDHRNVYQQFRIHRHHRHSFFAKSVATDSIPPKFLRKNGWELRISRSYRLKLNEALGLDSALRTRLPSFNFPMYSKKSPSVIVGTWYCPFIFVREKCRIRRQMRKSLFYTMTLEQWWQQIHTCDNNEDDEQNVVKVSKIVQREFCSVYGMQAEKENRVSHGGFWWFRSVARSDGRSAGVGLSLAIMEKMKWLREEGGWLDGEESEERVEREEEIESECGWRRYACYILVESFNLRRMDGTLVLSMESVVATVSGYQGSERFKLIKLISHAGASYVGSLSRSTTHLVCWRFEGKKYDLAKKLKTKIVNHRWVEDCIKEGKRLSEDPYILQSGEEMGPLLLEIPDVPKEDLLAEEFKAFSDIFKAFPDVRNETSDHGDGGSGLSGWLNSALLDENLFSGLGKKEGCSHRLKSKPYRKSSKDENRLSSRNCFQESTSSGLALKEHGESSSYASVLPMRNKRKISNNKELNSNCSTQLVREEENILNLSRGASLADSTKRKGRRLVKNVNRQTVVSDLSDSDQECHLPRVHKPYNRVKYPSAHSLDRTASLSEIGGPFTYNFNKRRAVDEETDEVQEIKLWNHQPRSKDSNLVGKDSPPISERTSPDGCFDAEKESQDVGPSKLAGKDAPPVLERTSPDGCSDAEKESQGVGQLELASRLPTSVELSCVICWTEFSSTRGFCLVDIDFVIHASRNGLIIC</sequence>
<dbReference type="Gramene" id="OMO74735">
    <property type="protein sequence ID" value="OMO74735"/>
    <property type="gene ID" value="CCACVL1_16494"/>
</dbReference>
<dbReference type="InterPro" id="IPR036420">
    <property type="entry name" value="BRCT_dom_sf"/>
</dbReference>
<comment type="catalytic activity">
    <reaction evidence="1">
        <text>(2R)-2-phosphoglycerate = (2R)-3-phosphoglycerate</text>
        <dbReference type="Rhea" id="RHEA:15901"/>
        <dbReference type="ChEBI" id="CHEBI:58272"/>
        <dbReference type="ChEBI" id="CHEBI:58289"/>
        <dbReference type="EC" id="5.4.2.12"/>
    </reaction>
</comment>
<accession>A0A1R3HWK0</accession>
<dbReference type="Pfam" id="PF10143">
    <property type="entry name" value="PhosphMutase"/>
    <property type="match status" value="1"/>
</dbReference>
<evidence type="ECO:0000313" key="8">
    <source>
        <dbReference type="EMBL" id="OMO74735.1"/>
    </source>
</evidence>
<dbReference type="EMBL" id="AWWV01011074">
    <property type="protein sequence ID" value="OMO74735.1"/>
    <property type="molecule type" value="Genomic_DNA"/>
</dbReference>
<dbReference type="PROSITE" id="PS50172">
    <property type="entry name" value="BRCT"/>
    <property type="match status" value="1"/>
</dbReference>
<dbReference type="CDD" id="cd16011">
    <property type="entry name" value="iPGM_like"/>
    <property type="match status" value="1"/>
</dbReference>
<dbReference type="SUPFAM" id="SSF52113">
    <property type="entry name" value="BRCT domain"/>
    <property type="match status" value="1"/>
</dbReference>
<comment type="function">
    <text evidence="2">Catalyzes the interconversion of 2-phosphoglycerate and 3-phosphoglycerate.</text>
</comment>
<keyword evidence="5" id="KW-0324">Glycolysis</keyword>
<feature type="compositionally biased region" description="Basic residues" evidence="6">
    <location>
        <begin position="1019"/>
        <end position="1028"/>
    </location>
</feature>
<dbReference type="InterPro" id="IPR042253">
    <property type="entry name" value="Pglycerate_mutase_ApgM_sf"/>
</dbReference>
<proteinExistence type="inferred from homology"/>
<dbReference type="InterPro" id="IPR010683">
    <property type="entry name" value="DUF1262"/>
</dbReference>
<dbReference type="Gene3D" id="3.30.70.2130">
    <property type="entry name" value="Metalloenzyme domain"/>
    <property type="match status" value="1"/>
</dbReference>
<comment type="pathway">
    <text evidence="3">Carbohydrate degradation.</text>
</comment>
<dbReference type="Gene3D" id="3.40.50.10190">
    <property type="entry name" value="BRCT domain"/>
    <property type="match status" value="1"/>
</dbReference>
<evidence type="ECO:0000256" key="2">
    <source>
        <dbReference type="ARBA" id="ARBA00002315"/>
    </source>
</evidence>
<comment type="caution">
    <text evidence="8">The sequence shown here is derived from an EMBL/GenBank/DDBJ whole genome shotgun (WGS) entry which is preliminary data.</text>
</comment>
<feature type="region of interest" description="Disordered" evidence="6">
    <location>
        <begin position="1187"/>
        <end position="1257"/>
    </location>
</feature>
<dbReference type="PANTHER" id="PTHR31209">
    <property type="entry name" value="COFACTOR-INDEPENDENT PHOSPHOGLYCERATE MUTASE"/>
    <property type="match status" value="1"/>
</dbReference>
<dbReference type="GO" id="GO:0004619">
    <property type="term" value="F:phosphoglycerate mutase activity"/>
    <property type="evidence" value="ECO:0007669"/>
    <property type="project" value="UniProtKB-EC"/>
</dbReference>
<name>A0A1R3HWK0_COCAP</name>
<dbReference type="SMART" id="SM00292">
    <property type="entry name" value="BRCT"/>
    <property type="match status" value="1"/>
</dbReference>
<keyword evidence="9" id="KW-1185">Reference proteome</keyword>
<evidence type="ECO:0000256" key="3">
    <source>
        <dbReference type="ARBA" id="ARBA00004921"/>
    </source>
</evidence>
<dbReference type="Proteomes" id="UP000188268">
    <property type="component" value="Unassembled WGS sequence"/>
</dbReference>
<evidence type="ECO:0000256" key="1">
    <source>
        <dbReference type="ARBA" id="ARBA00000370"/>
    </source>
</evidence>